<proteinExistence type="predicted"/>
<accession>A0A448WCU8</accession>
<comment type="caution">
    <text evidence="1">The sequence shown here is derived from an EMBL/GenBank/DDBJ whole genome shotgun (WGS) entry which is preliminary data.</text>
</comment>
<evidence type="ECO:0000313" key="1">
    <source>
        <dbReference type="EMBL" id="VEL08719.1"/>
    </source>
</evidence>
<protein>
    <submittedName>
        <fullName evidence="1">Uncharacterized protein</fullName>
    </submittedName>
</protein>
<organism evidence="1 2">
    <name type="scientific">Protopolystoma xenopodis</name>
    <dbReference type="NCBI Taxonomy" id="117903"/>
    <lineage>
        <taxon>Eukaryota</taxon>
        <taxon>Metazoa</taxon>
        <taxon>Spiralia</taxon>
        <taxon>Lophotrochozoa</taxon>
        <taxon>Platyhelminthes</taxon>
        <taxon>Monogenea</taxon>
        <taxon>Polyopisthocotylea</taxon>
        <taxon>Polystomatidea</taxon>
        <taxon>Polystomatidae</taxon>
        <taxon>Protopolystoma</taxon>
    </lineage>
</organism>
<dbReference type="EMBL" id="CAAALY010004583">
    <property type="protein sequence ID" value="VEL08719.1"/>
    <property type="molecule type" value="Genomic_DNA"/>
</dbReference>
<sequence length="60" mass="6717">MDAVQSWRASSPSALKWRLQADICFVIGLCLSEMGRYSEALSFFEMDAKIGHYAGQNEEA</sequence>
<evidence type="ECO:0000313" key="2">
    <source>
        <dbReference type="Proteomes" id="UP000784294"/>
    </source>
</evidence>
<name>A0A448WCU8_9PLAT</name>
<dbReference type="Proteomes" id="UP000784294">
    <property type="component" value="Unassembled WGS sequence"/>
</dbReference>
<keyword evidence="2" id="KW-1185">Reference proteome</keyword>
<dbReference type="AlphaFoldDB" id="A0A448WCU8"/>
<reference evidence="1" key="1">
    <citation type="submission" date="2018-11" db="EMBL/GenBank/DDBJ databases">
        <authorList>
            <consortium name="Pathogen Informatics"/>
        </authorList>
    </citation>
    <scope>NUCLEOTIDE SEQUENCE</scope>
</reference>
<dbReference type="OrthoDB" id="10268002at2759"/>
<gene>
    <name evidence="1" type="ORF">PXEA_LOCUS2159</name>
</gene>